<organism evidence="2 3">
    <name type="scientific">Cricetulus griseus</name>
    <name type="common">Chinese hamster</name>
    <name type="synonym">Cricetulus barabensis griseus</name>
    <dbReference type="NCBI Taxonomy" id="10029"/>
    <lineage>
        <taxon>Eukaryota</taxon>
        <taxon>Metazoa</taxon>
        <taxon>Chordata</taxon>
        <taxon>Craniata</taxon>
        <taxon>Vertebrata</taxon>
        <taxon>Euteleostomi</taxon>
        <taxon>Mammalia</taxon>
        <taxon>Eutheria</taxon>
        <taxon>Euarchontoglires</taxon>
        <taxon>Glires</taxon>
        <taxon>Rodentia</taxon>
        <taxon>Myomorpha</taxon>
        <taxon>Muroidea</taxon>
        <taxon>Cricetidae</taxon>
        <taxon>Cricetinae</taxon>
        <taxon>Cricetulus</taxon>
    </lineage>
</organism>
<dbReference type="AlphaFoldDB" id="G3HAX1"/>
<protein>
    <submittedName>
        <fullName evidence="2">Uncharacterized protein</fullName>
    </submittedName>
</protein>
<dbReference type="EMBL" id="JH000259">
    <property type="protein sequence ID" value="EGV92796.1"/>
    <property type="molecule type" value="Genomic_DNA"/>
</dbReference>
<dbReference type="Proteomes" id="UP000001075">
    <property type="component" value="Unassembled WGS sequence"/>
</dbReference>
<dbReference type="InParanoid" id="G3HAX1"/>
<accession>G3HAX1</accession>
<proteinExistence type="predicted"/>
<evidence type="ECO:0000313" key="2">
    <source>
        <dbReference type="EMBL" id="EGV92796.1"/>
    </source>
</evidence>
<feature type="region of interest" description="Disordered" evidence="1">
    <location>
        <begin position="21"/>
        <end position="54"/>
    </location>
</feature>
<gene>
    <name evidence="2" type="ORF">I79_007581</name>
</gene>
<sequence length="54" mass="5643">MMRAVSTEKRKLSGVLAEHLLGTNDAPGGSPAPHNTSPIPALTKVRSSRVFSAT</sequence>
<evidence type="ECO:0000256" key="1">
    <source>
        <dbReference type="SAM" id="MobiDB-lite"/>
    </source>
</evidence>
<reference evidence="3" key="1">
    <citation type="journal article" date="2011" name="Nat. Biotechnol.">
        <title>The genomic sequence of the Chinese hamster ovary (CHO)-K1 cell line.</title>
        <authorList>
            <person name="Xu X."/>
            <person name="Nagarajan H."/>
            <person name="Lewis N.E."/>
            <person name="Pan S."/>
            <person name="Cai Z."/>
            <person name="Liu X."/>
            <person name="Chen W."/>
            <person name="Xie M."/>
            <person name="Wang W."/>
            <person name="Hammond S."/>
            <person name="Andersen M.R."/>
            <person name="Neff N."/>
            <person name="Passarelli B."/>
            <person name="Koh W."/>
            <person name="Fan H.C."/>
            <person name="Wang J."/>
            <person name="Gui Y."/>
            <person name="Lee K.H."/>
            <person name="Betenbaugh M.J."/>
            <person name="Quake S.R."/>
            <person name="Famili I."/>
            <person name="Palsson B.O."/>
            <person name="Wang J."/>
        </authorList>
    </citation>
    <scope>NUCLEOTIDE SEQUENCE [LARGE SCALE GENOMIC DNA]</scope>
    <source>
        <strain evidence="3">CHO K1 cell line</strain>
    </source>
</reference>
<name>G3HAX1_CRIGR</name>
<evidence type="ECO:0000313" key="3">
    <source>
        <dbReference type="Proteomes" id="UP000001075"/>
    </source>
</evidence>